<organism evidence="13 14">
    <name type="scientific">Pichia kluyveri</name>
    <name type="common">Yeast</name>
    <dbReference type="NCBI Taxonomy" id="36015"/>
    <lineage>
        <taxon>Eukaryota</taxon>
        <taxon>Fungi</taxon>
        <taxon>Dikarya</taxon>
        <taxon>Ascomycota</taxon>
        <taxon>Saccharomycotina</taxon>
        <taxon>Pichiomycetes</taxon>
        <taxon>Pichiales</taxon>
        <taxon>Pichiaceae</taxon>
        <taxon>Pichia</taxon>
    </lineage>
</organism>
<dbReference type="PROSITE" id="PS51186">
    <property type="entry name" value="GNAT"/>
    <property type="match status" value="1"/>
</dbReference>
<dbReference type="GO" id="GO:0010485">
    <property type="term" value="F:histone H4 acetyltransferase activity"/>
    <property type="evidence" value="ECO:0007669"/>
    <property type="project" value="InterPro"/>
</dbReference>
<keyword evidence="7" id="KW-0808">Transferase</keyword>
<proteinExistence type="inferred from homology"/>
<dbReference type="InterPro" id="IPR039949">
    <property type="entry name" value="NAA40"/>
</dbReference>
<dbReference type="InterPro" id="IPR000182">
    <property type="entry name" value="GNAT_dom"/>
</dbReference>
<dbReference type="EC" id="2.3.1.257" evidence="4"/>
<feature type="domain" description="N-acetyltransferase" evidence="12">
    <location>
        <begin position="31"/>
        <end position="215"/>
    </location>
</feature>
<dbReference type="PANTHER" id="PTHR20531:SF1">
    <property type="entry name" value="N-ALPHA-ACETYLTRANSFERASE 40"/>
    <property type="match status" value="1"/>
</dbReference>
<dbReference type="AlphaFoldDB" id="A0AAV5R0N6"/>
<dbReference type="GO" id="GO:0043998">
    <property type="term" value="F:histone H2A acetyltransferase activity"/>
    <property type="evidence" value="ECO:0007669"/>
    <property type="project" value="InterPro"/>
</dbReference>
<evidence type="ECO:0000259" key="12">
    <source>
        <dbReference type="PROSITE" id="PS51186"/>
    </source>
</evidence>
<accession>A0AAV5R0N6</accession>
<comment type="subcellular location">
    <subcellularLocation>
        <location evidence="2">Cytoplasm</location>
    </subcellularLocation>
    <subcellularLocation>
        <location evidence="1">Nucleus</location>
    </subcellularLocation>
</comment>
<comment type="caution">
    <text evidence="13">The sequence shown here is derived from an EMBL/GenBank/DDBJ whole genome shotgun (WGS) entry which is preliminary data.</text>
</comment>
<gene>
    <name evidence="13" type="ORF">DAPK24_011820</name>
</gene>
<comment type="catalytic activity">
    <reaction evidence="11">
        <text>N-terminal L-seryl-[histone H4] + acetyl-CoA = N-terminal N(alpha)-acetyl-L-seryl-[histone H4] + CoA + H(+)</text>
        <dbReference type="Rhea" id="RHEA:50596"/>
        <dbReference type="Rhea" id="RHEA-COMP:12740"/>
        <dbReference type="Rhea" id="RHEA-COMP:12743"/>
        <dbReference type="ChEBI" id="CHEBI:15378"/>
        <dbReference type="ChEBI" id="CHEBI:57287"/>
        <dbReference type="ChEBI" id="CHEBI:57288"/>
        <dbReference type="ChEBI" id="CHEBI:64738"/>
        <dbReference type="ChEBI" id="CHEBI:83690"/>
        <dbReference type="EC" id="2.3.1.257"/>
    </reaction>
</comment>
<dbReference type="EMBL" id="BTGB01000001">
    <property type="protein sequence ID" value="GMM44607.1"/>
    <property type="molecule type" value="Genomic_DNA"/>
</dbReference>
<evidence type="ECO:0000256" key="1">
    <source>
        <dbReference type="ARBA" id="ARBA00004123"/>
    </source>
</evidence>
<dbReference type="GO" id="GO:0005634">
    <property type="term" value="C:nucleus"/>
    <property type="evidence" value="ECO:0007669"/>
    <property type="project" value="UniProtKB-SubCell"/>
</dbReference>
<dbReference type="Proteomes" id="UP001378960">
    <property type="component" value="Unassembled WGS sequence"/>
</dbReference>
<keyword evidence="9" id="KW-0012">Acyltransferase</keyword>
<keyword evidence="6" id="KW-0963">Cytoplasm</keyword>
<evidence type="ECO:0000256" key="8">
    <source>
        <dbReference type="ARBA" id="ARBA00023242"/>
    </source>
</evidence>
<evidence type="ECO:0000256" key="3">
    <source>
        <dbReference type="ARBA" id="ARBA00008870"/>
    </source>
</evidence>
<evidence type="ECO:0000256" key="10">
    <source>
        <dbReference type="ARBA" id="ARBA00047821"/>
    </source>
</evidence>
<keyword evidence="8" id="KW-0539">Nucleus</keyword>
<dbReference type="SUPFAM" id="SSF55729">
    <property type="entry name" value="Acyl-CoA N-acyltransferases (Nat)"/>
    <property type="match status" value="1"/>
</dbReference>
<dbReference type="GO" id="GO:1990189">
    <property type="term" value="F:protein N-terminal-serine acetyltransferase activity"/>
    <property type="evidence" value="ECO:0007669"/>
    <property type="project" value="UniProtKB-EC"/>
</dbReference>
<evidence type="ECO:0000256" key="2">
    <source>
        <dbReference type="ARBA" id="ARBA00004496"/>
    </source>
</evidence>
<dbReference type="Gene3D" id="3.40.630.30">
    <property type="match status" value="1"/>
</dbReference>
<protein>
    <recommendedName>
        <fullName evidence="5">N-alpha-acetyltransferase 40</fullName>
        <ecNumber evidence="4">2.3.1.257</ecNumber>
    </recommendedName>
</protein>
<reference evidence="13 14" key="1">
    <citation type="journal article" date="2023" name="Elife">
        <title>Identification of key yeast species and microbe-microbe interactions impacting larval growth of Drosophila in the wild.</title>
        <authorList>
            <person name="Mure A."/>
            <person name="Sugiura Y."/>
            <person name="Maeda R."/>
            <person name="Honda K."/>
            <person name="Sakurai N."/>
            <person name="Takahashi Y."/>
            <person name="Watada M."/>
            <person name="Katoh T."/>
            <person name="Gotoh A."/>
            <person name="Gotoh Y."/>
            <person name="Taniguchi I."/>
            <person name="Nakamura K."/>
            <person name="Hayashi T."/>
            <person name="Katayama T."/>
            <person name="Uemura T."/>
            <person name="Hattori Y."/>
        </authorList>
    </citation>
    <scope>NUCLEOTIDE SEQUENCE [LARGE SCALE GENOMIC DNA]</scope>
    <source>
        <strain evidence="13 14">PK-24</strain>
    </source>
</reference>
<comment type="catalytic activity">
    <reaction evidence="10">
        <text>N-terminal L-seryl-[histone H2A] + acetyl-CoA = N-terminal N(alpha)-acetyl-L-seryl-[histone H2A] + CoA + H(+)</text>
        <dbReference type="Rhea" id="RHEA:50600"/>
        <dbReference type="Rhea" id="RHEA-COMP:12742"/>
        <dbReference type="Rhea" id="RHEA-COMP:12744"/>
        <dbReference type="ChEBI" id="CHEBI:15378"/>
        <dbReference type="ChEBI" id="CHEBI:57287"/>
        <dbReference type="ChEBI" id="CHEBI:57288"/>
        <dbReference type="ChEBI" id="CHEBI:64738"/>
        <dbReference type="ChEBI" id="CHEBI:83690"/>
        <dbReference type="EC" id="2.3.1.257"/>
    </reaction>
</comment>
<name>A0AAV5R0N6_PICKL</name>
<evidence type="ECO:0000256" key="9">
    <source>
        <dbReference type="ARBA" id="ARBA00023315"/>
    </source>
</evidence>
<evidence type="ECO:0000256" key="4">
    <source>
        <dbReference type="ARBA" id="ARBA00012950"/>
    </source>
</evidence>
<evidence type="ECO:0000256" key="5">
    <source>
        <dbReference type="ARBA" id="ARBA00015043"/>
    </source>
</evidence>
<comment type="similarity">
    <text evidence="3">Belongs to the acetyltransferase family. NAA40 subfamily.</text>
</comment>
<evidence type="ECO:0000256" key="11">
    <source>
        <dbReference type="ARBA" id="ARBA00049524"/>
    </source>
</evidence>
<dbReference type="InterPro" id="IPR016181">
    <property type="entry name" value="Acyl_CoA_acyltransferase"/>
</dbReference>
<dbReference type="Pfam" id="PF00583">
    <property type="entry name" value="Acetyltransf_1"/>
    <property type="match status" value="1"/>
</dbReference>
<sequence length="221" mass="25904">MDGLEATIAAKIVRSIIKDKKFKENVDIEVIESEKLSDEDFNSCLTLLDQNLGMLYTIIKGHDWKTEKVDEMKEEGLVYLLIKENGKISGFLSFNLVKDDELSLLYLYEIQLMPQLRNKGLGTELLNLLEIIVKELNASKELRKLWFDYFEEINDLNDPYLEITGIGLTVFSQNNKAFEFYQRNGYDFHIDSPRDRILRNKVFKPSYYLLEKHVKDTFVKL</sequence>
<evidence type="ECO:0000256" key="7">
    <source>
        <dbReference type="ARBA" id="ARBA00022679"/>
    </source>
</evidence>
<dbReference type="PANTHER" id="PTHR20531">
    <property type="entry name" value="N-ALPHA-ACETYLTRANSFERASE 40"/>
    <property type="match status" value="1"/>
</dbReference>
<evidence type="ECO:0000313" key="14">
    <source>
        <dbReference type="Proteomes" id="UP001378960"/>
    </source>
</evidence>
<dbReference type="GO" id="GO:0005737">
    <property type="term" value="C:cytoplasm"/>
    <property type="evidence" value="ECO:0007669"/>
    <property type="project" value="UniProtKB-SubCell"/>
</dbReference>
<evidence type="ECO:0000256" key="6">
    <source>
        <dbReference type="ARBA" id="ARBA00022490"/>
    </source>
</evidence>
<dbReference type="CDD" id="cd04301">
    <property type="entry name" value="NAT_SF"/>
    <property type="match status" value="1"/>
</dbReference>
<evidence type="ECO:0000313" key="13">
    <source>
        <dbReference type="EMBL" id="GMM44607.1"/>
    </source>
</evidence>
<keyword evidence="14" id="KW-1185">Reference proteome</keyword>